<dbReference type="AlphaFoldDB" id="A0AA36FR70"/>
<dbReference type="EMBL" id="CATQJA010000870">
    <property type="protein sequence ID" value="CAJ0564381.1"/>
    <property type="molecule type" value="Genomic_DNA"/>
</dbReference>
<keyword evidence="1" id="KW-0472">Membrane</keyword>
<feature type="non-terminal residue" evidence="2">
    <location>
        <position position="133"/>
    </location>
</feature>
<protein>
    <submittedName>
        <fullName evidence="2">Uncharacterized protein</fullName>
    </submittedName>
</protein>
<evidence type="ECO:0000313" key="2">
    <source>
        <dbReference type="EMBL" id="CAJ0564381.1"/>
    </source>
</evidence>
<accession>A0AA36FR70</accession>
<reference evidence="2" key="1">
    <citation type="submission" date="2023-06" db="EMBL/GenBank/DDBJ databases">
        <authorList>
            <person name="Delattre M."/>
        </authorList>
    </citation>
    <scope>NUCLEOTIDE SEQUENCE</scope>
    <source>
        <strain evidence="2">AF72</strain>
    </source>
</reference>
<name>A0AA36FR70_9BILA</name>
<comment type="caution">
    <text evidence="2">The sequence shown here is derived from an EMBL/GenBank/DDBJ whole genome shotgun (WGS) entry which is preliminary data.</text>
</comment>
<feature type="transmembrane region" description="Helical" evidence="1">
    <location>
        <begin position="20"/>
        <end position="44"/>
    </location>
</feature>
<keyword evidence="3" id="KW-1185">Reference proteome</keyword>
<sequence>MATMAGDMSPIPYKERLIAFIIYVPLEAIMLSTNLLIVLAIAFIYDGTALWPLYKIAIACDYIIFKVGVLLVLFATVNTTTIFRFPHVNEKVFSGRSLHALLLAIWVLGVIETCIETFTDCPKGFRAKGNLEN</sequence>
<gene>
    <name evidence="2" type="ORF">MSPICULIGERA_LOCUS3057</name>
</gene>
<feature type="transmembrane region" description="Helical" evidence="1">
    <location>
        <begin position="56"/>
        <end position="77"/>
    </location>
</feature>
<dbReference type="Proteomes" id="UP001177023">
    <property type="component" value="Unassembled WGS sequence"/>
</dbReference>
<organism evidence="2 3">
    <name type="scientific">Mesorhabditis spiculigera</name>
    <dbReference type="NCBI Taxonomy" id="96644"/>
    <lineage>
        <taxon>Eukaryota</taxon>
        <taxon>Metazoa</taxon>
        <taxon>Ecdysozoa</taxon>
        <taxon>Nematoda</taxon>
        <taxon>Chromadorea</taxon>
        <taxon>Rhabditida</taxon>
        <taxon>Rhabditina</taxon>
        <taxon>Rhabditomorpha</taxon>
        <taxon>Rhabditoidea</taxon>
        <taxon>Rhabditidae</taxon>
        <taxon>Mesorhabditinae</taxon>
        <taxon>Mesorhabditis</taxon>
    </lineage>
</organism>
<evidence type="ECO:0000313" key="3">
    <source>
        <dbReference type="Proteomes" id="UP001177023"/>
    </source>
</evidence>
<feature type="transmembrane region" description="Helical" evidence="1">
    <location>
        <begin position="97"/>
        <end position="118"/>
    </location>
</feature>
<keyword evidence="1" id="KW-1133">Transmembrane helix</keyword>
<evidence type="ECO:0000256" key="1">
    <source>
        <dbReference type="SAM" id="Phobius"/>
    </source>
</evidence>
<proteinExistence type="predicted"/>
<keyword evidence="1" id="KW-0812">Transmembrane</keyword>